<evidence type="ECO:0000313" key="1">
    <source>
        <dbReference type="EMBL" id="AKE45477.1"/>
    </source>
</evidence>
<sequence>MSDKILKFNTYYENDLNDLYYIVRSENPNVVLFCREPFKGEEIESTMNVDQISHLLLLGSLKEAVF</sequence>
<name>A0A0F6TI03_9CAUD</name>
<proteinExistence type="predicted"/>
<gene>
    <name evidence="1" type="ORF">ECTP4_00603</name>
</gene>
<accession>A0A0F6TI03</accession>
<dbReference type="EMBL" id="KP869102">
    <property type="protein sequence ID" value="AKE45477.1"/>
    <property type="molecule type" value="Genomic_DNA"/>
</dbReference>
<evidence type="ECO:0000313" key="2">
    <source>
        <dbReference type="Proteomes" id="UP000260388"/>
    </source>
</evidence>
<reference evidence="1 2" key="1">
    <citation type="journal article" date="2015" name="BMC Genomics">
        <title>Analysis of whole genome sequencing for the Escherichia coli O157:H7 typing phages.</title>
        <authorList>
            <person name="Cowley L.A."/>
            <person name="Beckett S.J."/>
            <person name="Chase-Topping M."/>
            <person name="Perry N."/>
            <person name="Dallman T.J."/>
            <person name="Gally D.L."/>
            <person name="Jenkins C."/>
        </authorList>
    </citation>
    <scope>NUCLEOTIDE SEQUENCE [LARGE SCALE GENOMIC DNA]</scope>
</reference>
<organism evidence="1 2">
    <name type="scientific">Escherichia coli O157 typing phage 4</name>
    <dbReference type="NCBI Taxonomy" id="1508679"/>
    <lineage>
        <taxon>Viruses</taxon>
        <taxon>Duplodnaviria</taxon>
        <taxon>Heunggongvirae</taxon>
        <taxon>Uroviricota</taxon>
        <taxon>Caudoviricetes</taxon>
        <taxon>Vequintavirinae</taxon>
        <taxon>Vequintavirus</taxon>
        <taxon>Vequintavirus JES2013</taxon>
    </lineage>
</organism>
<dbReference type="Proteomes" id="UP000260388">
    <property type="component" value="Segment"/>
</dbReference>
<protein>
    <recommendedName>
        <fullName evidence="3">Phage protein</fullName>
    </recommendedName>
</protein>
<evidence type="ECO:0008006" key="3">
    <source>
        <dbReference type="Google" id="ProtNLM"/>
    </source>
</evidence>